<dbReference type="Gene3D" id="3.30.70.100">
    <property type="match status" value="1"/>
</dbReference>
<feature type="compositionally biased region" description="Polar residues" evidence="2">
    <location>
        <begin position="54"/>
        <end position="67"/>
    </location>
</feature>
<dbReference type="InterPro" id="IPR051863">
    <property type="entry name" value="HIPP"/>
</dbReference>
<sequence>MSEIYDGWERLVASVLRREQFRQLCRDHSRTPSAGSSSSGFSFTSPGHDVVSLNASSPDAGQASSSHQQDRSHALISNSIPLRKVVMKLEFTTERMKKKAMKKVNDLSGVESIASDHLKEKTKFFFFLKRKEVELTVTLTGYIDPMAVVGILRKLCRAEIVSVGPAQEPKRKEESKKEDAKRDEPKKEDAQMAAELVKAYGVYYYPQAQQEPPHYYYYYNVSIEEDPNACVIS</sequence>
<dbReference type="PANTHER" id="PTHR45811:SF49">
    <property type="entry name" value="OS04G0667600 PROTEIN"/>
    <property type="match status" value="1"/>
</dbReference>
<reference evidence="3" key="1">
    <citation type="submission" date="2020-06" db="EMBL/GenBank/DDBJ databases">
        <authorList>
            <person name="Li T."/>
            <person name="Hu X."/>
            <person name="Zhang T."/>
            <person name="Song X."/>
            <person name="Zhang H."/>
            <person name="Dai N."/>
            <person name="Sheng W."/>
            <person name="Hou X."/>
            <person name="Wei L."/>
        </authorList>
    </citation>
    <scope>NUCLEOTIDE SEQUENCE</scope>
    <source>
        <strain evidence="3">3651</strain>
        <tissue evidence="3">Leaf</tissue>
    </source>
</reference>
<organism evidence="3 4">
    <name type="scientific">Sesamum alatum</name>
    <dbReference type="NCBI Taxonomy" id="300844"/>
    <lineage>
        <taxon>Eukaryota</taxon>
        <taxon>Viridiplantae</taxon>
        <taxon>Streptophyta</taxon>
        <taxon>Embryophyta</taxon>
        <taxon>Tracheophyta</taxon>
        <taxon>Spermatophyta</taxon>
        <taxon>Magnoliopsida</taxon>
        <taxon>eudicotyledons</taxon>
        <taxon>Gunneridae</taxon>
        <taxon>Pentapetalae</taxon>
        <taxon>asterids</taxon>
        <taxon>lamiids</taxon>
        <taxon>Lamiales</taxon>
        <taxon>Pedaliaceae</taxon>
        <taxon>Sesamum</taxon>
    </lineage>
</organism>
<dbReference type="PANTHER" id="PTHR45811">
    <property type="entry name" value="COPPER TRANSPORT PROTEIN FAMILY-RELATED"/>
    <property type="match status" value="1"/>
</dbReference>
<evidence type="ECO:0008006" key="5">
    <source>
        <dbReference type="Google" id="ProtNLM"/>
    </source>
</evidence>
<dbReference type="Proteomes" id="UP001293254">
    <property type="component" value="Unassembled WGS sequence"/>
</dbReference>
<feature type="region of interest" description="Disordered" evidence="2">
    <location>
        <begin position="54"/>
        <end position="73"/>
    </location>
</feature>
<proteinExistence type="predicted"/>
<keyword evidence="1" id="KW-0479">Metal-binding</keyword>
<feature type="region of interest" description="Disordered" evidence="2">
    <location>
        <begin position="166"/>
        <end position="189"/>
    </location>
</feature>
<protein>
    <recommendedName>
        <fullName evidence="5">HMA domain-containing protein</fullName>
    </recommendedName>
</protein>
<accession>A0AAE1YJH8</accession>
<evidence type="ECO:0000256" key="2">
    <source>
        <dbReference type="SAM" id="MobiDB-lite"/>
    </source>
</evidence>
<name>A0AAE1YJH8_9LAMI</name>
<dbReference type="EMBL" id="JACGWO010000003">
    <property type="protein sequence ID" value="KAK4431381.1"/>
    <property type="molecule type" value="Genomic_DNA"/>
</dbReference>
<gene>
    <name evidence="3" type="ORF">Salat_0900200</name>
</gene>
<evidence type="ECO:0000313" key="4">
    <source>
        <dbReference type="Proteomes" id="UP001293254"/>
    </source>
</evidence>
<keyword evidence="4" id="KW-1185">Reference proteome</keyword>
<comment type="caution">
    <text evidence="3">The sequence shown here is derived from an EMBL/GenBank/DDBJ whole genome shotgun (WGS) entry which is preliminary data.</text>
</comment>
<reference evidence="3" key="2">
    <citation type="journal article" date="2024" name="Plant">
        <title>Genomic evolution and insights into agronomic trait innovations of Sesamum species.</title>
        <authorList>
            <person name="Miao H."/>
            <person name="Wang L."/>
            <person name="Qu L."/>
            <person name="Liu H."/>
            <person name="Sun Y."/>
            <person name="Le M."/>
            <person name="Wang Q."/>
            <person name="Wei S."/>
            <person name="Zheng Y."/>
            <person name="Lin W."/>
            <person name="Duan Y."/>
            <person name="Cao H."/>
            <person name="Xiong S."/>
            <person name="Wang X."/>
            <person name="Wei L."/>
            <person name="Li C."/>
            <person name="Ma Q."/>
            <person name="Ju M."/>
            <person name="Zhao R."/>
            <person name="Li G."/>
            <person name="Mu C."/>
            <person name="Tian Q."/>
            <person name="Mei H."/>
            <person name="Zhang T."/>
            <person name="Gao T."/>
            <person name="Zhang H."/>
        </authorList>
    </citation>
    <scope>NUCLEOTIDE SEQUENCE</scope>
    <source>
        <strain evidence="3">3651</strain>
    </source>
</reference>
<feature type="compositionally biased region" description="Basic and acidic residues" evidence="2">
    <location>
        <begin position="168"/>
        <end position="189"/>
    </location>
</feature>
<dbReference type="GO" id="GO:0046872">
    <property type="term" value="F:metal ion binding"/>
    <property type="evidence" value="ECO:0007669"/>
    <property type="project" value="UniProtKB-KW"/>
</dbReference>
<evidence type="ECO:0000313" key="3">
    <source>
        <dbReference type="EMBL" id="KAK4431381.1"/>
    </source>
</evidence>
<dbReference type="AlphaFoldDB" id="A0AAE1YJH8"/>
<evidence type="ECO:0000256" key="1">
    <source>
        <dbReference type="ARBA" id="ARBA00022723"/>
    </source>
</evidence>